<accession>A0AAN9ZHL0</accession>
<evidence type="ECO:0000256" key="10">
    <source>
        <dbReference type="ARBA" id="ARBA00023136"/>
    </source>
</evidence>
<keyword evidence="7" id="KW-0963">Cytoplasm</keyword>
<evidence type="ECO:0000256" key="12">
    <source>
        <dbReference type="ARBA" id="ARBA00023212"/>
    </source>
</evidence>
<dbReference type="Gene3D" id="1.10.510.10">
    <property type="entry name" value="Transferase(Phosphotransferase) domain 1"/>
    <property type="match status" value="1"/>
</dbReference>
<evidence type="ECO:0000256" key="13">
    <source>
        <dbReference type="ARBA" id="ARBA00023329"/>
    </source>
</evidence>
<evidence type="ECO:0000259" key="15">
    <source>
        <dbReference type="PROSITE" id="PS51377"/>
    </source>
</evidence>
<feature type="compositionally biased region" description="Low complexity" evidence="14">
    <location>
        <begin position="434"/>
        <end position="448"/>
    </location>
</feature>
<evidence type="ECO:0000256" key="1">
    <source>
        <dbReference type="ARBA" id="ARBA00004180"/>
    </source>
</evidence>
<dbReference type="GO" id="GO:0030041">
    <property type="term" value="P:actin filament polymerization"/>
    <property type="evidence" value="ECO:0007669"/>
    <property type="project" value="TreeGrafter"/>
</dbReference>
<keyword evidence="5" id="KW-0813">Transport</keyword>
<dbReference type="InterPro" id="IPR011011">
    <property type="entry name" value="Znf_FYVE_PHD"/>
</dbReference>
<dbReference type="InterPro" id="IPR011019">
    <property type="entry name" value="KIND_dom"/>
</dbReference>
<dbReference type="SUPFAM" id="SSF57903">
    <property type="entry name" value="FYVE/PHD zinc finger"/>
    <property type="match status" value="1"/>
</dbReference>
<comment type="similarity">
    <text evidence="4">Belongs to the spire family.</text>
</comment>
<feature type="compositionally biased region" description="Low complexity" evidence="14">
    <location>
        <begin position="555"/>
        <end position="578"/>
    </location>
</feature>
<keyword evidence="8" id="KW-0677">Repeat</keyword>
<feature type="compositionally biased region" description="Basic and acidic residues" evidence="14">
    <location>
        <begin position="800"/>
        <end position="810"/>
    </location>
</feature>
<dbReference type="GO" id="GO:0051639">
    <property type="term" value="P:actin filament network formation"/>
    <property type="evidence" value="ECO:0007669"/>
    <property type="project" value="TreeGrafter"/>
</dbReference>
<evidence type="ECO:0000256" key="2">
    <source>
        <dbReference type="ARBA" id="ARBA00004245"/>
    </source>
</evidence>
<dbReference type="GO" id="GO:0030659">
    <property type="term" value="C:cytoplasmic vesicle membrane"/>
    <property type="evidence" value="ECO:0007669"/>
    <property type="project" value="UniProtKB-SubCell"/>
</dbReference>
<evidence type="ECO:0000256" key="7">
    <source>
        <dbReference type="ARBA" id="ARBA00022490"/>
    </source>
</evidence>
<evidence type="ECO:0000256" key="3">
    <source>
        <dbReference type="ARBA" id="ARBA00004413"/>
    </source>
</evidence>
<dbReference type="Pfam" id="PF16474">
    <property type="entry name" value="KIND"/>
    <property type="match status" value="1"/>
</dbReference>
<dbReference type="CDD" id="cd22078">
    <property type="entry name" value="WH2_Spire1_r2-like"/>
    <property type="match status" value="1"/>
</dbReference>
<evidence type="ECO:0000256" key="11">
    <source>
        <dbReference type="ARBA" id="ARBA00023203"/>
    </source>
</evidence>
<dbReference type="CDD" id="cd22068">
    <property type="entry name" value="WH2_DmSpire_r3-like"/>
    <property type="match status" value="1"/>
</dbReference>
<dbReference type="SMART" id="SM00750">
    <property type="entry name" value="KIND"/>
    <property type="match status" value="1"/>
</dbReference>
<dbReference type="InterPro" id="IPR029901">
    <property type="entry name" value="Spire"/>
</dbReference>
<keyword evidence="17" id="KW-1185">Reference proteome</keyword>
<keyword evidence="10" id="KW-0472">Membrane</keyword>
<sequence length="850" mass="91301">MAATDVKVTPRCVLDANGCLSLRDILVSFNAPINEQHAWALCYQCAKCFRGCLQTSRQTHQRCFCVSELEHLLLHRDGHVHPSSVFGSDAAGTHASRLPATCEAKVVVELGTVLYRALDFGLGEQDERHLSPDLERLIELMTSADEVPERHPETDDEGIERDSGDVEEDPTAGAVSLARVLEYCVQHLGPPSAAQADTHYRAVCRALVAEALELASFLERVSEGTGELQARAEACADLGQLQFADWTGLRIWRVLQARLWVQVIHELRHGVKLKKVSSQCCQRTPIEFELTPYEILMDDIRSRRYKLRQVMVDGELPPRVKKDAHAVILEFIRSRPPLRRASQRKLNPPPKRPATPREMLLDSIKRSGMHRLRRSMPSRVDGGGGGGGASSGGGAGGGGGGGGGGGSGGAGGSLGLNGGPSFGGPSALIREPRSPATTSSETPTSRAANQQRRLIKVDFSVLEMDDDDDEDDHDDELDGEDGSLSPGAGGSRARAPWLRTGTAADREYLRCLDAALESYDLATQCPTRRTLSRRHTLGGTALRSAAALDGTQSLPQSRPSSRGPTPSSASSEAGSQQSGLGGVLPELSWSRSSLQDELHSKNWQAAMECLSLTLEEIVHIRSVLTKAELESLPVEGHVKEDVEKKKVCFLCLKTRFGIFGPWGQICKLCQRTICGKCCSKMRIPTEHFSRVPVFALSPGLSSPEEERESFPRSLMSRLLVPDSARGSVGSAPSSPGPAARGDGAASAPPSGAASSLADSADGPQSLPAFSPTSASAASPASAASATSDRRSRLSRSKTVGRPETKKEKLKGLQMTVCHDCKTMVLQIIKSSRTSRSNAIRNLTLNLSPVY</sequence>
<evidence type="ECO:0000256" key="14">
    <source>
        <dbReference type="SAM" id="MobiDB-lite"/>
    </source>
</evidence>
<feature type="region of interest" description="Disordered" evidence="14">
    <location>
        <begin position="544"/>
        <end position="581"/>
    </location>
</feature>
<dbReference type="PROSITE" id="PS51377">
    <property type="entry name" value="KIND"/>
    <property type="match status" value="1"/>
</dbReference>
<dbReference type="PANTHER" id="PTHR21345:SF3">
    <property type="entry name" value="PROTEIN SPIRE"/>
    <property type="match status" value="1"/>
</dbReference>
<dbReference type="AlphaFoldDB" id="A0AAN9ZHL0"/>
<dbReference type="InterPro" id="IPR013083">
    <property type="entry name" value="Znf_RING/FYVE/PHD"/>
</dbReference>
<dbReference type="GO" id="GO:0036089">
    <property type="term" value="P:cleavage furrow formation"/>
    <property type="evidence" value="ECO:0007669"/>
    <property type="project" value="TreeGrafter"/>
</dbReference>
<dbReference type="GO" id="GO:0005886">
    <property type="term" value="C:plasma membrane"/>
    <property type="evidence" value="ECO:0007669"/>
    <property type="project" value="UniProtKB-SubCell"/>
</dbReference>
<evidence type="ECO:0000313" key="17">
    <source>
        <dbReference type="Proteomes" id="UP001378592"/>
    </source>
</evidence>
<feature type="compositionally biased region" description="Gly residues" evidence="14">
    <location>
        <begin position="381"/>
        <end position="422"/>
    </location>
</feature>
<proteinExistence type="inferred from homology"/>
<dbReference type="GO" id="GO:0051295">
    <property type="term" value="P:establishment of meiotic spindle localization"/>
    <property type="evidence" value="ECO:0007669"/>
    <property type="project" value="TreeGrafter"/>
</dbReference>
<dbReference type="GO" id="GO:0005938">
    <property type="term" value="C:cell cortex"/>
    <property type="evidence" value="ECO:0007669"/>
    <property type="project" value="TreeGrafter"/>
</dbReference>
<feature type="region of interest" description="Disordered" evidence="14">
    <location>
        <begin position="145"/>
        <end position="168"/>
    </location>
</feature>
<evidence type="ECO:0000256" key="5">
    <source>
        <dbReference type="ARBA" id="ARBA00022448"/>
    </source>
</evidence>
<reference evidence="16 17" key="1">
    <citation type="submission" date="2024-03" db="EMBL/GenBank/DDBJ databases">
        <title>The genome assembly and annotation of the cricket Gryllus longicercus Weissman &amp; Gray.</title>
        <authorList>
            <person name="Szrajer S."/>
            <person name="Gray D."/>
            <person name="Ylla G."/>
        </authorList>
    </citation>
    <scope>NUCLEOTIDE SEQUENCE [LARGE SCALE GENOMIC DNA]</scope>
    <source>
        <strain evidence="16">DAG 2021-001</strain>
        <tissue evidence="16">Whole body minus gut</tissue>
    </source>
</reference>
<evidence type="ECO:0000256" key="8">
    <source>
        <dbReference type="ARBA" id="ARBA00022737"/>
    </source>
</evidence>
<dbReference type="Proteomes" id="UP001378592">
    <property type="component" value="Unassembled WGS sequence"/>
</dbReference>
<dbReference type="GO" id="GO:0015031">
    <property type="term" value="P:protein transport"/>
    <property type="evidence" value="ECO:0007669"/>
    <property type="project" value="UniProtKB-KW"/>
</dbReference>
<evidence type="ECO:0000256" key="4">
    <source>
        <dbReference type="ARBA" id="ARBA00010956"/>
    </source>
</evidence>
<dbReference type="GO" id="GO:0005856">
    <property type="term" value="C:cytoskeleton"/>
    <property type="evidence" value="ECO:0007669"/>
    <property type="project" value="UniProtKB-SubCell"/>
</dbReference>
<feature type="region of interest" description="Disordered" evidence="14">
    <location>
        <begin position="465"/>
        <end position="496"/>
    </location>
</feature>
<organism evidence="16 17">
    <name type="scientific">Gryllus longicercus</name>
    <dbReference type="NCBI Taxonomy" id="2509291"/>
    <lineage>
        <taxon>Eukaryota</taxon>
        <taxon>Metazoa</taxon>
        <taxon>Ecdysozoa</taxon>
        <taxon>Arthropoda</taxon>
        <taxon>Hexapoda</taxon>
        <taxon>Insecta</taxon>
        <taxon>Pterygota</taxon>
        <taxon>Neoptera</taxon>
        <taxon>Polyneoptera</taxon>
        <taxon>Orthoptera</taxon>
        <taxon>Ensifera</taxon>
        <taxon>Gryllidea</taxon>
        <taxon>Grylloidea</taxon>
        <taxon>Gryllidae</taxon>
        <taxon>Gryllinae</taxon>
        <taxon>Gryllus</taxon>
    </lineage>
</organism>
<dbReference type="GO" id="GO:0008017">
    <property type="term" value="F:microtubule binding"/>
    <property type="evidence" value="ECO:0007669"/>
    <property type="project" value="TreeGrafter"/>
</dbReference>
<keyword evidence="6" id="KW-1003">Cell membrane</keyword>
<protein>
    <recommendedName>
        <fullName evidence="15">KIND domain-containing protein</fullName>
    </recommendedName>
</protein>
<name>A0AAN9ZHL0_9ORTH</name>
<dbReference type="Gene3D" id="3.30.40.10">
    <property type="entry name" value="Zinc/RING finger domain, C3HC4 (zinc finger)"/>
    <property type="match status" value="1"/>
</dbReference>
<feature type="region of interest" description="Disordered" evidence="14">
    <location>
        <begin position="723"/>
        <end position="810"/>
    </location>
</feature>
<evidence type="ECO:0000256" key="6">
    <source>
        <dbReference type="ARBA" id="ARBA00022475"/>
    </source>
</evidence>
<evidence type="ECO:0000313" key="16">
    <source>
        <dbReference type="EMBL" id="KAK7874017.1"/>
    </source>
</evidence>
<keyword evidence="13" id="KW-0968">Cytoplasmic vesicle</keyword>
<gene>
    <name evidence="16" type="ORF">R5R35_013423</name>
</gene>
<feature type="compositionally biased region" description="Acidic residues" evidence="14">
    <location>
        <begin position="154"/>
        <end position="168"/>
    </location>
</feature>
<feature type="compositionally biased region" description="Acidic residues" evidence="14">
    <location>
        <begin position="465"/>
        <end position="481"/>
    </location>
</feature>
<dbReference type="GO" id="GO:0040038">
    <property type="term" value="P:polar body extrusion after meiotic divisions"/>
    <property type="evidence" value="ECO:0007669"/>
    <property type="project" value="TreeGrafter"/>
</dbReference>
<comment type="caution">
    <text evidence="16">The sequence shown here is derived from an EMBL/GenBank/DDBJ whole genome shotgun (WGS) entry which is preliminary data.</text>
</comment>
<feature type="domain" description="KIND" evidence="15">
    <location>
        <begin position="20"/>
        <end position="214"/>
    </location>
</feature>
<keyword evidence="12" id="KW-0206">Cytoskeleton</keyword>
<comment type="subcellular location">
    <subcellularLocation>
        <location evidence="3">Cell membrane</location>
        <topology evidence="3">Peripheral membrane protein</topology>
        <orientation evidence="3">Cytoplasmic side</orientation>
    </subcellularLocation>
    <subcellularLocation>
        <location evidence="2">Cytoplasm</location>
        <location evidence="2">Cytoskeleton</location>
    </subcellularLocation>
    <subcellularLocation>
        <location evidence="1">Cytoplasmic vesicle membrane</location>
        <topology evidence="1">Peripheral membrane protein</topology>
        <orientation evidence="1">Cytoplasmic side</orientation>
    </subcellularLocation>
</comment>
<evidence type="ECO:0000256" key="9">
    <source>
        <dbReference type="ARBA" id="ARBA00022927"/>
    </source>
</evidence>
<dbReference type="GO" id="GO:0048193">
    <property type="term" value="P:Golgi vesicle transport"/>
    <property type="evidence" value="ECO:0007669"/>
    <property type="project" value="TreeGrafter"/>
</dbReference>
<keyword evidence="9" id="KW-0653">Protein transport</keyword>
<keyword evidence="11" id="KW-0009">Actin-binding</keyword>
<feature type="region of interest" description="Disordered" evidence="14">
    <location>
        <begin position="339"/>
        <end position="453"/>
    </location>
</feature>
<feature type="compositionally biased region" description="Basic residues" evidence="14">
    <location>
        <begin position="367"/>
        <end position="376"/>
    </location>
</feature>
<dbReference type="EMBL" id="JAZDUA010000006">
    <property type="protein sequence ID" value="KAK7874017.1"/>
    <property type="molecule type" value="Genomic_DNA"/>
</dbReference>
<dbReference type="PANTHER" id="PTHR21345">
    <property type="entry name" value="SPIRE"/>
    <property type="match status" value="1"/>
</dbReference>
<feature type="compositionally biased region" description="Low complexity" evidence="14">
    <location>
        <begin position="723"/>
        <end position="786"/>
    </location>
</feature>
<dbReference type="GO" id="GO:0045010">
    <property type="term" value="P:actin nucleation"/>
    <property type="evidence" value="ECO:0007669"/>
    <property type="project" value="InterPro"/>
</dbReference>
<dbReference type="GO" id="GO:0003779">
    <property type="term" value="F:actin binding"/>
    <property type="evidence" value="ECO:0007669"/>
    <property type="project" value="UniProtKB-KW"/>
</dbReference>